<dbReference type="Pfam" id="PF08799">
    <property type="entry name" value="PRP4"/>
    <property type="match status" value="1"/>
</dbReference>
<dbReference type="InterPro" id="IPR004098">
    <property type="entry name" value="Prp18"/>
</dbReference>
<keyword evidence="4" id="KW-0507">mRNA processing</keyword>
<feature type="domain" description="Pre-mRNA processing factor 4 (PRP4)-like" evidence="9">
    <location>
        <begin position="90"/>
        <end position="151"/>
    </location>
</feature>
<keyword evidence="6" id="KW-0508">mRNA splicing</keyword>
<keyword evidence="7" id="KW-0539">Nucleus</keyword>
<dbReference type="EMBL" id="GG662588">
    <property type="protein sequence ID" value="EAR84715.2"/>
    <property type="molecule type" value="Genomic_DNA"/>
</dbReference>
<dbReference type="PANTHER" id="PTHR13007:SF19">
    <property type="entry name" value="PRE-MRNA-SPLICING FACTOR 18"/>
    <property type="match status" value="1"/>
</dbReference>
<dbReference type="GO" id="GO:0046540">
    <property type="term" value="C:U4/U6 x U5 tri-snRNP complex"/>
    <property type="evidence" value="ECO:0007669"/>
    <property type="project" value="TreeGrafter"/>
</dbReference>
<comment type="similarity">
    <text evidence="2">Belongs to the PRP18 family.</text>
</comment>
<dbReference type="Pfam" id="PF02840">
    <property type="entry name" value="Prp18"/>
    <property type="match status" value="1"/>
</dbReference>
<dbReference type="SUPFAM" id="SSF47938">
    <property type="entry name" value="Functional domain of the splicing factor Prp18"/>
    <property type="match status" value="1"/>
</dbReference>
<proteinExistence type="inferred from homology"/>
<dbReference type="PANTHER" id="PTHR13007">
    <property type="entry name" value="PRE-MRNA SPLICING FACTOR-RELATED"/>
    <property type="match status" value="1"/>
</dbReference>
<keyword evidence="5" id="KW-0747">Spliceosome</keyword>
<reference evidence="11" key="1">
    <citation type="journal article" date="2006" name="PLoS Biol.">
        <title>Macronuclear genome sequence of the ciliate Tetrahymena thermophila, a model eukaryote.</title>
        <authorList>
            <person name="Eisen J.A."/>
            <person name="Coyne R.S."/>
            <person name="Wu M."/>
            <person name="Wu D."/>
            <person name="Thiagarajan M."/>
            <person name="Wortman J.R."/>
            <person name="Badger J.H."/>
            <person name="Ren Q."/>
            <person name="Amedeo P."/>
            <person name="Jones K.M."/>
            <person name="Tallon L.J."/>
            <person name="Delcher A.L."/>
            <person name="Salzberg S.L."/>
            <person name="Silva J.C."/>
            <person name="Haas B.J."/>
            <person name="Majoros W.H."/>
            <person name="Farzad M."/>
            <person name="Carlton J.M."/>
            <person name="Smith R.K. Jr."/>
            <person name="Garg J."/>
            <person name="Pearlman R.E."/>
            <person name="Karrer K.M."/>
            <person name="Sun L."/>
            <person name="Manning G."/>
            <person name="Elde N.C."/>
            <person name="Turkewitz A.P."/>
            <person name="Asai D.J."/>
            <person name="Wilkes D.E."/>
            <person name="Wang Y."/>
            <person name="Cai H."/>
            <person name="Collins K."/>
            <person name="Stewart B.A."/>
            <person name="Lee S.R."/>
            <person name="Wilamowska K."/>
            <person name="Weinberg Z."/>
            <person name="Ruzzo W.L."/>
            <person name="Wloga D."/>
            <person name="Gaertig J."/>
            <person name="Frankel J."/>
            <person name="Tsao C.-C."/>
            <person name="Gorovsky M.A."/>
            <person name="Keeling P.J."/>
            <person name="Waller R.F."/>
            <person name="Patron N.J."/>
            <person name="Cherry J.M."/>
            <person name="Stover N.A."/>
            <person name="Krieger C.J."/>
            <person name="del Toro C."/>
            <person name="Ryder H.F."/>
            <person name="Williamson S.C."/>
            <person name="Barbeau R.A."/>
            <person name="Hamilton E.P."/>
            <person name="Orias E."/>
        </authorList>
    </citation>
    <scope>NUCLEOTIDE SEQUENCE [LARGE SCALE GENOMIC DNA]</scope>
    <source>
        <strain evidence="11">SB210</strain>
    </source>
</reference>
<dbReference type="RefSeq" id="XP_001032378.2">
    <property type="nucleotide sequence ID" value="XM_001032378.3"/>
</dbReference>
<feature type="region of interest" description="Disordered" evidence="8">
    <location>
        <begin position="62"/>
        <end position="93"/>
    </location>
</feature>
<dbReference type="GeneID" id="7846572"/>
<gene>
    <name evidence="10" type="ORF">TTHERM_00637170</name>
</gene>
<dbReference type="HOGENOM" id="CLU_039675_0_0_1"/>
<dbReference type="KEGG" id="tet:TTHERM_00637170"/>
<evidence type="ECO:0000256" key="3">
    <source>
        <dbReference type="ARBA" id="ARBA00018242"/>
    </source>
</evidence>
<dbReference type="Gene3D" id="4.10.280.110">
    <property type="entry name" value="Pre-mRNA processing factor 4 domain"/>
    <property type="match status" value="1"/>
</dbReference>
<evidence type="ECO:0000256" key="1">
    <source>
        <dbReference type="ARBA" id="ARBA00004123"/>
    </source>
</evidence>
<name>Q22HI6_TETTS</name>
<evidence type="ECO:0000256" key="8">
    <source>
        <dbReference type="SAM" id="MobiDB-lite"/>
    </source>
</evidence>
<dbReference type="GO" id="GO:0000350">
    <property type="term" value="P:generation of catalytic spliceosome for second transesterification step"/>
    <property type="evidence" value="ECO:0007669"/>
    <property type="project" value="TreeGrafter"/>
</dbReference>
<evidence type="ECO:0000256" key="5">
    <source>
        <dbReference type="ARBA" id="ARBA00022728"/>
    </source>
</evidence>
<dbReference type="FunCoup" id="Q22HI6">
    <property type="interactions" value="499"/>
</dbReference>
<dbReference type="GO" id="GO:0071021">
    <property type="term" value="C:U2-type post-spliceosomal complex"/>
    <property type="evidence" value="ECO:0007669"/>
    <property type="project" value="TreeGrafter"/>
</dbReference>
<organism evidence="10 11">
    <name type="scientific">Tetrahymena thermophila (strain SB210)</name>
    <dbReference type="NCBI Taxonomy" id="312017"/>
    <lineage>
        <taxon>Eukaryota</taxon>
        <taxon>Sar</taxon>
        <taxon>Alveolata</taxon>
        <taxon>Ciliophora</taxon>
        <taxon>Intramacronucleata</taxon>
        <taxon>Oligohymenophorea</taxon>
        <taxon>Hymenostomatida</taxon>
        <taxon>Tetrahymenina</taxon>
        <taxon>Tetrahymenidae</taxon>
        <taxon>Tetrahymena</taxon>
    </lineage>
</organism>
<evidence type="ECO:0000259" key="9">
    <source>
        <dbReference type="SMART" id="SM00500"/>
    </source>
</evidence>
<feature type="compositionally biased region" description="Basic and acidic residues" evidence="8">
    <location>
        <begin position="69"/>
        <end position="86"/>
    </location>
</feature>
<dbReference type="SMART" id="SM00500">
    <property type="entry name" value="SFM"/>
    <property type="match status" value="1"/>
</dbReference>
<dbReference type="OrthoDB" id="10261918at2759"/>
<protein>
    <recommendedName>
        <fullName evidence="3">Pre-mRNA-splicing factor 18</fullName>
    </recommendedName>
</protein>
<evidence type="ECO:0000313" key="10">
    <source>
        <dbReference type="EMBL" id="EAR84715.2"/>
    </source>
</evidence>
<dbReference type="InParanoid" id="Q22HI6"/>
<sequence>MDSLKNILAKKKETVQKQGQVVKKADLEKEREENYWKQQAEIQKQEELRKQQYLEDLQKYQANPYKKLKKDEKKDEGQQNENKEEEQPPIPKAEVIKKLRQFGVPVTFFGETDQQRYKRLKKLELDATENKNQGGNVYDKILKMNEEDFKKKQREEADYIDEEKIQKLFARLNQPEQNISTEKVTNKKQQELEIEKLKQVSNDTKNEDILIWSQKTLRDWEQKLEQRFTTDEQKKSVLARKLIGNFRQTSEYLKPLFKLLKEKKCSQDILDGLYIVVNYALQREYVKANDKYLALAIGNAAWPMGVTMVGIHERAGRSKIFSSQVAHILNDETTRKYLQSMKRLVTVQQLMYPSEDKAKMINYDTTMEELF</sequence>
<evidence type="ECO:0000256" key="4">
    <source>
        <dbReference type="ARBA" id="ARBA00022664"/>
    </source>
</evidence>
<dbReference type="STRING" id="312017.Q22HI6"/>
<dbReference type="Gene3D" id="1.20.940.10">
    <property type="entry name" value="Functional domain of the splicing factor Prp18"/>
    <property type="match status" value="1"/>
</dbReference>
<evidence type="ECO:0000256" key="6">
    <source>
        <dbReference type="ARBA" id="ARBA00023187"/>
    </source>
</evidence>
<evidence type="ECO:0000256" key="7">
    <source>
        <dbReference type="ARBA" id="ARBA00023242"/>
    </source>
</evidence>
<dbReference type="InterPro" id="IPR039979">
    <property type="entry name" value="PRPF18"/>
</dbReference>
<comment type="subcellular location">
    <subcellularLocation>
        <location evidence="1">Nucleus</location>
    </subcellularLocation>
</comment>
<evidence type="ECO:0000313" key="11">
    <source>
        <dbReference type="Proteomes" id="UP000009168"/>
    </source>
</evidence>
<accession>Q22HI6</accession>
<dbReference type="AlphaFoldDB" id="Q22HI6"/>
<keyword evidence="11" id="KW-1185">Reference proteome</keyword>
<dbReference type="InterPro" id="IPR014906">
    <property type="entry name" value="PRP4-like"/>
</dbReference>
<evidence type="ECO:0000256" key="2">
    <source>
        <dbReference type="ARBA" id="ARBA00008137"/>
    </source>
</evidence>
<dbReference type="InterPro" id="IPR036285">
    <property type="entry name" value="PRP4-like_sf"/>
</dbReference>
<dbReference type="SUPFAM" id="SSF158230">
    <property type="entry name" value="PRP4-like"/>
    <property type="match status" value="1"/>
</dbReference>
<dbReference type="eggNOG" id="KOG2808">
    <property type="taxonomic scope" value="Eukaryota"/>
</dbReference>
<dbReference type="GO" id="GO:0005682">
    <property type="term" value="C:U5 snRNP"/>
    <property type="evidence" value="ECO:0007669"/>
    <property type="project" value="TreeGrafter"/>
</dbReference>
<dbReference type="Proteomes" id="UP000009168">
    <property type="component" value="Unassembled WGS sequence"/>
</dbReference>